<dbReference type="GO" id="GO:0000155">
    <property type="term" value="F:phosphorelay sensor kinase activity"/>
    <property type="evidence" value="ECO:0007669"/>
    <property type="project" value="InterPro"/>
</dbReference>
<organism evidence="13 14">
    <name type="scientific">Oerskovia enterophila</name>
    <dbReference type="NCBI Taxonomy" id="43678"/>
    <lineage>
        <taxon>Bacteria</taxon>
        <taxon>Bacillati</taxon>
        <taxon>Actinomycetota</taxon>
        <taxon>Actinomycetes</taxon>
        <taxon>Micrococcales</taxon>
        <taxon>Cellulomonadaceae</taxon>
        <taxon>Oerskovia</taxon>
    </lineage>
</organism>
<evidence type="ECO:0000256" key="1">
    <source>
        <dbReference type="ARBA" id="ARBA00000085"/>
    </source>
</evidence>
<dbReference type="EMBL" id="LRIE01000053">
    <property type="protein sequence ID" value="KZM36367.1"/>
    <property type="molecule type" value="Genomic_DNA"/>
</dbReference>
<evidence type="ECO:0000256" key="4">
    <source>
        <dbReference type="ARBA" id="ARBA00022679"/>
    </source>
</evidence>
<dbReference type="InterPro" id="IPR050482">
    <property type="entry name" value="Sensor_HK_TwoCompSys"/>
</dbReference>
<feature type="domain" description="DUF7134" evidence="12">
    <location>
        <begin position="42"/>
        <end position="208"/>
    </location>
</feature>
<evidence type="ECO:0000256" key="8">
    <source>
        <dbReference type="ARBA" id="ARBA00023012"/>
    </source>
</evidence>
<keyword evidence="3" id="KW-0597">Phosphoprotein</keyword>
<dbReference type="GO" id="GO:0046983">
    <property type="term" value="F:protein dimerization activity"/>
    <property type="evidence" value="ECO:0007669"/>
    <property type="project" value="InterPro"/>
</dbReference>
<feature type="transmembrane region" description="Helical" evidence="10">
    <location>
        <begin position="103"/>
        <end position="132"/>
    </location>
</feature>
<dbReference type="GO" id="GO:0005524">
    <property type="term" value="F:ATP binding"/>
    <property type="evidence" value="ECO:0007669"/>
    <property type="project" value="UniProtKB-KW"/>
</dbReference>
<evidence type="ECO:0000313" key="14">
    <source>
        <dbReference type="Proteomes" id="UP000076447"/>
    </source>
</evidence>
<dbReference type="Pfam" id="PF07730">
    <property type="entry name" value="HisKA_3"/>
    <property type="match status" value="1"/>
</dbReference>
<dbReference type="Proteomes" id="UP000076447">
    <property type="component" value="Unassembled WGS sequence"/>
</dbReference>
<dbReference type="GO" id="GO:0016020">
    <property type="term" value="C:membrane"/>
    <property type="evidence" value="ECO:0007669"/>
    <property type="project" value="InterPro"/>
</dbReference>
<dbReference type="STRING" id="43678.OJAG_09200"/>
<sequence>MRPGASGVPGAGKAPKPSTRPRSGSIAVFTELDARKLGPVRRYFVRHPVVMDWFVAAWFTVPGLLTTLLPPEHARYGVAAATLAGGAVLLWRRRNPLLTAAVIGVLAVLTIALSGDSAGFELAVAFAIYAVATTYRPAVAWSVLGALVLTVCAAEMIWYDFAVSESGAIVRAEVGSGEVTGARVAAVAITLTFALLGIAIGSSVRGRRQHVADLVGRANAIARDRDQQAQLAAAAERARISREMHDVVAHSLTVMVALADGAKALGAKDPELAGQALDELTETGRAALADMRRVLGVLRDPDGSVAPLTPTADVPTMEDIAERFRHAGLPVRLVRVGVQPDPNPGLRQAAHRIVQESLTNVLRYAPLTPMVVVEIARRDAGAPDGGDWLEITVTNKAGRAPGGTARDGADARPLPAGIAGDQPIGTGRGIIGMRERAAVYGGTVTAGPTGSGWEVVARLRLDRTGSDQASRPDGGTGVAL</sequence>
<comment type="caution">
    <text evidence="13">The sequence shown here is derived from an EMBL/GenBank/DDBJ whole genome shotgun (WGS) entry which is preliminary data.</text>
</comment>
<evidence type="ECO:0000259" key="11">
    <source>
        <dbReference type="Pfam" id="PF07730"/>
    </source>
</evidence>
<keyword evidence="10" id="KW-0472">Membrane</keyword>
<dbReference type="EC" id="2.7.13.3" evidence="2"/>
<keyword evidence="10" id="KW-0812">Transmembrane</keyword>
<keyword evidence="5" id="KW-0547">Nucleotide-binding</keyword>
<keyword evidence="7" id="KW-0067">ATP-binding</keyword>
<dbReference type="PANTHER" id="PTHR24421">
    <property type="entry name" value="NITRATE/NITRITE SENSOR PROTEIN NARX-RELATED"/>
    <property type="match status" value="1"/>
</dbReference>
<dbReference type="OrthoDB" id="227596at2"/>
<protein>
    <recommendedName>
        <fullName evidence="2">histidine kinase</fullName>
        <ecNumber evidence="2">2.7.13.3</ecNumber>
    </recommendedName>
</protein>
<name>A0A161XHQ0_9CELL</name>
<keyword evidence="10" id="KW-1133">Transmembrane helix</keyword>
<evidence type="ECO:0000256" key="3">
    <source>
        <dbReference type="ARBA" id="ARBA00022553"/>
    </source>
</evidence>
<dbReference type="InterPro" id="IPR055558">
    <property type="entry name" value="DUF7134"/>
</dbReference>
<dbReference type="PANTHER" id="PTHR24421:SF10">
    <property type="entry name" value="NITRATE_NITRITE SENSOR PROTEIN NARQ"/>
    <property type="match status" value="1"/>
</dbReference>
<keyword evidence="4 13" id="KW-0808">Transferase</keyword>
<evidence type="ECO:0000256" key="6">
    <source>
        <dbReference type="ARBA" id="ARBA00022777"/>
    </source>
</evidence>
<gene>
    <name evidence="13" type="primary">narX_1</name>
    <name evidence="13" type="ORF">OJAG_09200</name>
</gene>
<evidence type="ECO:0000256" key="2">
    <source>
        <dbReference type="ARBA" id="ARBA00012438"/>
    </source>
</evidence>
<evidence type="ECO:0000256" key="5">
    <source>
        <dbReference type="ARBA" id="ARBA00022741"/>
    </source>
</evidence>
<comment type="catalytic activity">
    <reaction evidence="1">
        <text>ATP + protein L-histidine = ADP + protein N-phospho-L-histidine.</text>
        <dbReference type="EC" id="2.7.13.3"/>
    </reaction>
</comment>
<keyword evidence="8" id="KW-0902">Two-component regulatory system</keyword>
<feature type="domain" description="Signal transduction histidine kinase subgroup 3 dimerisation and phosphoacceptor" evidence="11">
    <location>
        <begin position="236"/>
        <end position="301"/>
    </location>
</feature>
<accession>A0A161XHQ0</accession>
<dbReference type="PATRIC" id="fig|43678.3.peg.963"/>
<dbReference type="InterPro" id="IPR011712">
    <property type="entry name" value="Sig_transdc_His_kin_sub3_dim/P"/>
</dbReference>
<dbReference type="Gene3D" id="1.20.5.1930">
    <property type="match status" value="1"/>
</dbReference>
<proteinExistence type="predicted"/>
<feature type="transmembrane region" description="Helical" evidence="10">
    <location>
        <begin position="180"/>
        <end position="200"/>
    </location>
</feature>
<feature type="transmembrane region" description="Helical" evidence="10">
    <location>
        <begin position="138"/>
        <end position="159"/>
    </location>
</feature>
<keyword evidence="6" id="KW-0418">Kinase</keyword>
<evidence type="ECO:0000259" key="12">
    <source>
        <dbReference type="Pfam" id="PF23539"/>
    </source>
</evidence>
<evidence type="ECO:0000256" key="7">
    <source>
        <dbReference type="ARBA" id="ARBA00022840"/>
    </source>
</evidence>
<evidence type="ECO:0000256" key="10">
    <source>
        <dbReference type="SAM" id="Phobius"/>
    </source>
</evidence>
<feature type="region of interest" description="Disordered" evidence="9">
    <location>
        <begin position="1"/>
        <end position="23"/>
    </location>
</feature>
<dbReference type="AlphaFoldDB" id="A0A161XHQ0"/>
<feature type="region of interest" description="Disordered" evidence="9">
    <location>
        <begin position="399"/>
        <end position="423"/>
    </location>
</feature>
<evidence type="ECO:0000313" key="13">
    <source>
        <dbReference type="EMBL" id="KZM36367.1"/>
    </source>
</evidence>
<dbReference type="RefSeq" id="WP_068707383.1">
    <property type="nucleotide sequence ID" value="NZ_LRIE01000053.1"/>
</dbReference>
<dbReference type="InterPro" id="IPR036890">
    <property type="entry name" value="HATPase_C_sf"/>
</dbReference>
<reference evidence="13 14" key="1">
    <citation type="submission" date="2016-01" db="EMBL/GenBank/DDBJ databases">
        <title>Genome sequence of Oerskovia enterophila VJag, an agar and cellulose degrading bacterium.</title>
        <authorList>
            <person name="Poehlein A."/>
            <person name="Jag V."/>
            <person name="Bengelsdorf F."/>
            <person name="Duerre P."/>
            <person name="Daniel R."/>
        </authorList>
    </citation>
    <scope>NUCLEOTIDE SEQUENCE [LARGE SCALE GENOMIC DNA]</scope>
    <source>
        <strain evidence="13 14">VJag</strain>
    </source>
</reference>
<dbReference type="Gene3D" id="3.30.565.10">
    <property type="entry name" value="Histidine kinase-like ATPase, C-terminal domain"/>
    <property type="match status" value="1"/>
</dbReference>
<dbReference type="Pfam" id="PF23539">
    <property type="entry name" value="DUF7134"/>
    <property type="match status" value="1"/>
</dbReference>
<dbReference type="CDD" id="cd16917">
    <property type="entry name" value="HATPase_UhpB-NarQ-NarX-like"/>
    <property type="match status" value="1"/>
</dbReference>
<evidence type="ECO:0000256" key="9">
    <source>
        <dbReference type="SAM" id="MobiDB-lite"/>
    </source>
</evidence>